<keyword evidence="3" id="KW-1185">Reference proteome</keyword>
<dbReference type="GO" id="GO:0046394">
    <property type="term" value="P:carboxylic acid biosynthetic process"/>
    <property type="evidence" value="ECO:0007669"/>
    <property type="project" value="UniProtKB-ARBA"/>
</dbReference>
<reference evidence="2" key="1">
    <citation type="submission" date="2017-09" db="EMBL/GenBank/DDBJ databases">
        <title>Polyketide synthases of a Diaporthe helianthi virulent isolate.</title>
        <authorList>
            <person name="Baroncelli R."/>
        </authorList>
    </citation>
    <scope>NUCLEOTIDE SEQUENCE [LARGE SCALE GENOMIC DNA]</scope>
    <source>
        <strain evidence="2">7/96</strain>
    </source>
</reference>
<gene>
    <name evidence="2" type="ORF">DHEL01_v209723</name>
</gene>
<dbReference type="Proteomes" id="UP000094444">
    <property type="component" value="Unassembled WGS sequence"/>
</dbReference>
<feature type="domain" description="CASTOR ACT" evidence="1">
    <location>
        <begin position="99"/>
        <end position="156"/>
    </location>
</feature>
<dbReference type="EMBL" id="MAVT02001144">
    <property type="protein sequence ID" value="POS71881.1"/>
    <property type="molecule type" value="Genomic_DNA"/>
</dbReference>
<dbReference type="OrthoDB" id="58529at2759"/>
<dbReference type="GO" id="GO:0006520">
    <property type="term" value="P:amino acid metabolic process"/>
    <property type="evidence" value="ECO:0007669"/>
    <property type="project" value="UniProtKB-ARBA"/>
</dbReference>
<dbReference type="InterPro" id="IPR051719">
    <property type="entry name" value="CASTOR_mTORC1"/>
</dbReference>
<accession>A0A2P5HNS6</accession>
<organism evidence="2 3">
    <name type="scientific">Diaporthe helianthi</name>
    <dbReference type="NCBI Taxonomy" id="158607"/>
    <lineage>
        <taxon>Eukaryota</taxon>
        <taxon>Fungi</taxon>
        <taxon>Dikarya</taxon>
        <taxon>Ascomycota</taxon>
        <taxon>Pezizomycotina</taxon>
        <taxon>Sordariomycetes</taxon>
        <taxon>Sordariomycetidae</taxon>
        <taxon>Diaporthales</taxon>
        <taxon>Diaporthaceae</taxon>
        <taxon>Diaporthe</taxon>
    </lineage>
</organism>
<protein>
    <recommendedName>
        <fullName evidence="1">CASTOR ACT domain-containing protein</fullName>
    </recommendedName>
</protein>
<dbReference type="Pfam" id="PF13840">
    <property type="entry name" value="ACT_7"/>
    <property type="match status" value="1"/>
</dbReference>
<evidence type="ECO:0000313" key="2">
    <source>
        <dbReference type="EMBL" id="POS71881.1"/>
    </source>
</evidence>
<comment type="caution">
    <text evidence="2">The sequence shown here is derived from an EMBL/GenBank/DDBJ whole genome shotgun (WGS) entry which is preliminary data.</text>
</comment>
<dbReference type="InterPro" id="IPR027795">
    <property type="entry name" value="CASTOR_ACT_dom"/>
</dbReference>
<sequence length="384" mass="41827">MNAEIKLLDQTLSLIHIPLGLYSQFLQPILRLLLPSPCAKLEDEFGELTLAQEHGFLNISVTPIECSIACNETWSRTVFEPIIKQLPKNSAKTVSISAESYCVFRVSSPGADAGSRVVDLTSPLALAGISIFFITTYYSDFLIVPTRSRQNVVQALFEQGFECSEDSSSSFVSPVASSHARGLSQDSDDPPSTPPPSNAAELQLRTFKLLKKHNVVAHTEPNLRLIYCSGKDVSQLETYSRPSRSYAGNGSHRKSSWFDKVDTKFYTSLVAALVSQPRFLSVTLAEEDEPSLLIDRCLLDTFGDSLIGPTDADLTPILLDLVDLPFGATGIVAGVAGKLVEGMRMENAELSYLSTAKTGAVMLSSEYADRALEILSPLLLPKEV</sequence>
<name>A0A2P5HNS6_DIAHE</name>
<evidence type="ECO:0000313" key="3">
    <source>
        <dbReference type="Proteomes" id="UP000094444"/>
    </source>
</evidence>
<dbReference type="AlphaFoldDB" id="A0A2P5HNS6"/>
<dbReference type="Gene3D" id="3.30.2130.10">
    <property type="entry name" value="VC0802-like"/>
    <property type="match status" value="1"/>
</dbReference>
<dbReference type="SUPFAM" id="SSF55021">
    <property type="entry name" value="ACT-like"/>
    <property type="match status" value="1"/>
</dbReference>
<dbReference type="InParanoid" id="A0A2P5HNS6"/>
<evidence type="ECO:0000259" key="1">
    <source>
        <dbReference type="Pfam" id="PF13840"/>
    </source>
</evidence>
<dbReference type="PANTHER" id="PTHR31131">
    <property type="entry name" value="CHROMOSOME 1, WHOLE GENOME SHOTGUN SEQUENCE"/>
    <property type="match status" value="1"/>
</dbReference>
<dbReference type="PANTHER" id="PTHR31131:SF6">
    <property type="entry name" value="CASTOR ACT DOMAIN-CONTAINING PROTEIN"/>
    <property type="match status" value="1"/>
</dbReference>
<proteinExistence type="predicted"/>
<dbReference type="InterPro" id="IPR045865">
    <property type="entry name" value="ACT-like_dom_sf"/>
</dbReference>